<dbReference type="GO" id="GO:0000146">
    <property type="term" value="F:microfilament motor activity"/>
    <property type="evidence" value="ECO:0007669"/>
    <property type="project" value="TreeGrafter"/>
</dbReference>
<dbReference type="GO" id="GO:0016460">
    <property type="term" value="C:myosin II complex"/>
    <property type="evidence" value="ECO:0007669"/>
    <property type="project" value="TreeGrafter"/>
</dbReference>
<keyword evidence="4" id="KW-1185">Reference proteome</keyword>
<feature type="compositionally biased region" description="Low complexity" evidence="2">
    <location>
        <begin position="546"/>
        <end position="564"/>
    </location>
</feature>
<feature type="coiled-coil region" evidence="1">
    <location>
        <begin position="408"/>
        <end position="456"/>
    </location>
</feature>
<dbReference type="AlphaFoldDB" id="A0A5C3E3A2"/>
<feature type="compositionally biased region" description="Polar residues" evidence="2">
    <location>
        <begin position="9"/>
        <end position="20"/>
    </location>
</feature>
<accession>A0A5C3E3A2</accession>
<dbReference type="OrthoDB" id="6088208at2759"/>
<keyword evidence="1" id="KW-0175">Coiled coil</keyword>
<feature type="region of interest" description="Disordered" evidence="2">
    <location>
        <begin position="81"/>
        <end position="196"/>
    </location>
</feature>
<protein>
    <recommendedName>
        <fullName evidence="5">SWI5-dependent HO expression protein 3</fullName>
    </recommendedName>
</protein>
<feature type="region of interest" description="Disordered" evidence="2">
    <location>
        <begin position="526"/>
        <end position="564"/>
    </location>
</feature>
<feature type="compositionally biased region" description="Polar residues" evidence="2">
    <location>
        <begin position="104"/>
        <end position="140"/>
    </location>
</feature>
<evidence type="ECO:0000313" key="4">
    <source>
        <dbReference type="Proteomes" id="UP000324022"/>
    </source>
</evidence>
<evidence type="ECO:0008006" key="5">
    <source>
        <dbReference type="Google" id="ProtNLM"/>
    </source>
</evidence>
<reference evidence="3 4" key="1">
    <citation type="submission" date="2018-03" db="EMBL/GenBank/DDBJ databases">
        <authorList>
            <person name="Guldener U."/>
        </authorList>
    </citation>
    <scope>NUCLEOTIDE SEQUENCE [LARGE SCALE GENOMIC DNA]</scope>
    <source>
        <strain evidence="3 4">NBRC100155</strain>
    </source>
</reference>
<dbReference type="EMBL" id="OOIN01000010">
    <property type="protein sequence ID" value="SPO25194.1"/>
    <property type="molecule type" value="Genomic_DNA"/>
</dbReference>
<evidence type="ECO:0000313" key="3">
    <source>
        <dbReference type="EMBL" id="SPO25194.1"/>
    </source>
</evidence>
<feature type="coiled-coil region" evidence="1">
    <location>
        <begin position="624"/>
        <end position="711"/>
    </location>
</feature>
<dbReference type="PANTHER" id="PTHR45615">
    <property type="entry name" value="MYOSIN HEAVY CHAIN, NON-MUSCLE"/>
    <property type="match status" value="1"/>
</dbReference>
<sequence length="822" mass="88375">MTALASAAKANTPTSESGPSSVPFRASSVPRLRKDAATLSVTSTIPQSRGTSDSPSYSTWLLLDVDDNANPFLRTLHSRHNDHSTDLASGSSSPAARSAEKLTESTNTSGARVASTSSKVRSQASKYENGINSLTSSSTDNADKDRRMSLPHQNGSTGKRGFMSRLRGTGGSVSNASVFNPPPHTAPMSTSGSWSIVDPPTPIKEGAEVARASSTTVHLAYTTLATDTAIQHAQGLVSRASPTLLPSTTQTLKGPREELHPDRVDVAGIAGLLQAVQPEAVYIGSCRQASTSDELQSYLEAILSTSSSIKVAILEPKAVRNFTSTQATALFDFAKSSGITLSLPIRWASIWCPSIEETLLGLELLQDLAEEGGRGTAAANNGADQDVSADRSFDVSMSNIPTGLSGDRLNELAELDAIKAQLEQLKREAGNKDRRIAELTKQAEEQRKAMEEAQAAKTVVASAQPITPDRPTRIIPATETDAPGSVTLLQPATIASAASPATPTPNVTSAPSLSRALPIPATSQALSNLNQPTTPRAVSAKHTLEPSAPITSPSPTSSPNASSSGKVIANLTAELAETRTLLEATRSALSSVRAQSAQYQASSEEMRSTLSRARLENDSSVTILARKDRQISEALERARKAESEAKELGRASREWGTRVREVEDELGKERIKRSRAEQAYDTLSIEWKTARERLQEEVRELKESHKAAVSDLALEYKKVLQFKDRLKEEWSGYTPSSDPSTTQVAGPQKLVSEITQLHNRMQSYLAKEVHPLMEGLKQLEKRENTQIVQKLDYLTDELTRIKTLMRRGDVTDSSQIPSSNLV</sequence>
<feature type="compositionally biased region" description="Low complexity" evidence="2">
    <location>
        <begin position="88"/>
        <end position="97"/>
    </location>
</feature>
<organism evidence="3 4">
    <name type="scientific">Ustilago trichophora</name>
    <dbReference type="NCBI Taxonomy" id="86804"/>
    <lineage>
        <taxon>Eukaryota</taxon>
        <taxon>Fungi</taxon>
        <taxon>Dikarya</taxon>
        <taxon>Basidiomycota</taxon>
        <taxon>Ustilaginomycotina</taxon>
        <taxon>Ustilaginomycetes</taxon>
        <taxon>Ustilaginales</taxon>
        <taxon>Ustilaginaceae</taxon>
        <taxon>Ustilago</taxon>
    </lineage>
</organism>
<dbReference type="GO" id="GO:0032982">
    <property type="term" value="C:myosin filament"/>
    <property type="evidence" value="ECO:0007669"/>
    <property type="project" value="TreeGrafter"/>
</dbReference>
<feature type="compositionally biased region" description="Low complexity" evidence="2">
    <location>
        <begin position="465"/>
        <end position="476"/>
    </location>
</feature>
<dbReference type="Proteomes" id="UP000324022">
    <property type="component" value="Unassembled WGS sequence"/>
</dbReference>
<feature type="region of interest" description="Disordered" evidence="2">
    <location>
        <begin position="465"/>
        <end position="485"/>
    </location>
</feature>
<proteinExistence type="predicted"/>
<feature type="region of interest" description="Disordered" evidence="2">
    <location>
        <begin position="1"/>
        <end position="29"/>
    </location>
</feature>
<name>A0A5C3E3A2_9BASI</name>
<gene>
    <name evidence="3" type="ORF">UTRI_02697_B</name>
</gene>
<dbReference type="GO" id="GO:0051015">
    <property type="term" value="F:actin filament binding"/>
    <property type="evidence" value="ECO:0007669"/>
    <property type="project" value="TreeGrafter"/>
</dbReference>
<dbReference type="GO" id="GO:0005737">
    <property type="term" value="C:cytoplasm"/>
    <property type="evidence" value="ECO:0007669"/>
    <property type="project" value="TreeGrafter"/>
</dbReference>
<evidence type="ECO:0000256" key="2">
    <source>
        <dbReference type="SAM" id="MobiDB-lite"/>
    </source>
</evidence>
<feature type="compositionally biased region" description="Polar residues" evidence="2">
    <location>
        <begin position="526"/>
        <end position="536"/>
    </location>
</feature>
<evidence type="ECO:0000256" key="1">
    <source>
        <dbReference type="SAM" id="Coils"/>
    </source>
</evidence>
<dbReference type="PANTHER" id="PTHR45615:SF40">
    <property type="entry name" value="MYOSIN HEAVY CHAIN, NON-MUSCLE"/>
    <property type="match status" value="1"/>
</dbReference>